<dbReference type="InterPro" id="IPR005674">
    <property type="entry name" value="CocE/Ser_esterase"/>
</dbReference>
<dbReference type="Pfam" id="PF02129">
    <property type="entry name" value="Peptidase_S15"/>
    <property type="match status" value="1"/>
</dbReference>
<name>A0A6B3NW00_9PSED</name>
<dbReference type="Proteomes" id="UP000480410">
    <property type="component" value="Unassembled WGS sequence"/>
</dbReference>
<comment type="caution">
    <text evidence="4">The sequence shown here is derived from an EMBL/GenBank/DDBJ whole genome shotgun (WGS) entry which is preliminary data.</text>
</comment>
<keyword evidence="6" id="KW-1185">Reference proteome</keyword>
<dbReference type="AlphaFoldDB" id="A0A6B3NW00"/>
<dbReference type="Gene3D" id="2.60.120.260">
    <property type="entry name" value="Galactose-binding domain-like"/>
    <property type="match status" value="1"/>
</dbReference>
<feature type="domain" description="Xaa-Pro dipeptidyl-peptidase C-terminal" evidence="2">
    <location>
        <begin position="304"/>
        <end position="528"/>
    </location>
</feature>
<evidence type="ECO:0000313" key="4">
    <source>
        <dbReference type="EMBL" id="NER65251.1"/>
    </source>
</evidence>
<dbReference type="InterPro" id="IPR000383">
    <property type="entry name" value="Xaa-Pro-like_dom"/>
</dbReference>
<dbReference type="Pfam" id="PF08530">
    <property type="entry name" value="PepX_C"/>
    <property type="match status" value="1"/>
</dbReference>
<accession>A0A6M0CQQ5</accession>
<dbReference type="RefSeq" id="WP_163947192.1">
    <property type="nucleotide sequence ID" value="NZ_JAAHBU010000248.1"/>
</dbReference>
<protein>
    <submittedName>
        <fullName evidence="4">CocE/NonD family hydrolase</fullName>
    </submittedName>
</protein>
<dbReference type="SUPFAM" id="SSF53474">
    <property type="entry name" value="alpha/beta-Hydrolases"/>
    <property type="match status" value="1"/>
</dbReference>
<dbReference type="SMART" id="SM00939">
    <property type="entry name" value="PepX_C"/>
    <property type="match status" value="1"/>
</dbReference>
<reference evidence="5 6" key="1">
    <citation type="submission" date="2020-02" db="EMBL/GenBank/DDBJ databases">
        <title>Broccoli isolated Pseudomonas sp.</title>
        <authorList>
            <person name="Fujikawa T."/>
            <person name="Sawada H."/>
        </authorList>
    </citation>
    <scope>NUCLEOTIDE SEQUENCE [LARGE SCALE GENOMIC DNA]</scope>
    <source>
        <strain evidence="4 6">MAFF212427</strain>
        <strain evidence="3 5">MAFF212428</strain>
    </source>
</reference>
<dbReference type="Gene3D" id="3.40.50.1820">
    <property type="entry name" value="alpha/beta hydrolase"/>
    <property type="match status" value="1"/>
</dbReference>
<evidence type="ECO:0000313" key="3">
    <source>
        <dbReference type="EMBL" id="NER59692.1"/>
    </source>
</evidence>
<evidence type="ECO:0000313" key="5">
    <source>
        <dbReference type="Proteomes" id="UP000480410"/>
    </source>
</evidence>
<gene>
    <name evidence="3" type="ORF">G3435_06185</name>
    <name evidence="4" type="ORF">G3436_16970</name>
</gene>
<dbReference type="InterPro" id="IPR029058">
    <property type="entry name" value="AB_hydrolase_fold"/>
</dbReference>
<dbReference type="EMBL" id="JAAHBV010000104">
    <property type="protein sequence ID" value="NER59692.1"/>
    <property type="molecule type" value="Genomic_DNA"/>
</dbReference>
<keyword evidence="1 4" id="KW-0378">Hydrolase</keyword>
<accession>A0A6B3NW00</accession>
<dbReference type="EMBL" id="JAAHBU010000248">
    <property type="protein sequence ID" value="NER65251.1"/>
    <property type="molecule type" value="Genomic_DNA"/>
</dbReference>
<dbReference type="InterPro" id="IPR013736">
    <property type="entry name" value="Xaa-Pro_dipept_C"/>
</dbReference>
<evidence type="ECO:0000313" key="6">
    <source>
        <dbReference type="Proteomes" id="UP000482634"/>
    </source>
</evidence>
<proteinExistence type="predicted"/>
<organism evidence="4 6">
    <name type="scientific">Pseudomonas brassicae</name>
    <dbReference type="NCBI Taxonomy" id="2708063"/>
    <lineage>
        <taxon>Bacteria</taxon>
        <taxon>Pseudomonadati</taxon>
        <taxon>Pseudomonadota</taxon>
        <taxon>Gammaproteobacteria</taxon>
        <taxon>Pseudomonadales</taxon>
        <taxon>Pseudomonadaceae</taxon>
        <taxon>Pseudomonas</taxon>
    </lineage>
</organism>
<sequence length="534" mass="58134">MKPLTVQQRAVLCEQHRIRVDARTALNAVVYRAVPCEVAVSSILVITPYLAERYAEDGEYFCRAGFNFIVVDARGRGASQGTFVPFEQDGEDGRCVVEWITRQAWATERVGLYGGSYSGFNQWAICAQPAPSVRSLAPVAAVYPGVDFPAVDGLMYLYAARWLAYMDNQGGGVAQYQDNCYWAQRLAGACSAHRSAFLQSAAGQRATLQQWLEQLDQPAYWAAFTPTPQRYAAFDAPALFITGFYDDDQRGTLAYYTQLRQSGQAPAFLLIGPWDHDGTRVPRAAFGGLSHGAQSCLDLRELHRQWYAWTLDDGPRPQRLSAPVMYYVAGLEVWRQAESLDAIEHSWLTLYLSADAAAGLCPGNALAPACTLLSAPAVPTPLPIGNVMSHEPVYCGDERAFSAAHGQVFDSCALSEPLTLCGFAQVTLQVLAPVTPVDICVTLYAVLPDRTAVYLGACNRRVQRTSARAAGLVALMFDSFNFIARALPAGSHLKLLVGLSSPTLWLTANTPDSVVQVLHGGGFASYLRLPVQQA</sequence>
<evidence type="ECO:0000256" key="1">
    <source>
        <dbReference type="ARBA" id="ARBA00022801"/>
    </source>
</evidence>
<evidence type="ECO:0000259" key="2">
    <source>
        <dbReference type="SMART" id="SM00939"/>
    </source>
</evidence>
<dbReference type="NCBIfam" id="TIGR00976">
    <property type="entry name" value="CocE_NonD"/>
    <property type="match status" value="1"/>
</dbReference>
<dbReference type="Proteomes" id="UP000482634">
    <property type="component" value="Unassembled WGS sequence"/>
</dbReference>
<dbReference type="Gene3D" id="1.10.3020.10">
    <property type="entry name" value="alpha-amino acid ester hydrolase ( Helical cap domain)"/>
    <property type="match status" value="1"/>
</dbReference>
<dbReference type="SUPFAM" id="SSF49785">
    <property type="entry name" value="Galactose-binding domain-like"/>
    <property type="match status" value="1"/>
</dbReference>
<dbReference type="InterPro" id="IPR008979">
    <property type="entry name" value="Galactose-bd-like_sf"/>
</dbReference>
<dbReference type="GO" id="GO:0008239">
    <property type="term" value="F:dipeptidyl-peptidase activity"/>
    <property type="evidence" value="ECO:0007669"/>
    <property type="project" value="InterPro"/>
</dbReference>